<feature type="region of interest" description="Disordered" evidence="1">
    <location>
        <begin position="1"/>
        <end position="24"/>
    </location>
</feature>
<evidence type="ECO:0000259" key="3">
    <source>
        <dbReference type="Pfam" id="PF16209"/>
    </source>
</evidence>
<evidence type="ECO:0000313" key="4">
    <source>
        <dbReference type="EMBL" id="KAK4472935.1"/>
    </source>
</evidence>
<sequence length="329" mass="38219">MDQFHEENVTSSNGISTTRQPMPTPSLPRTVYAHRMQSYSPLTFTSINEYCNNEVATSIYTIWNFLPKVIYEQLHYMSNIFFILGCILHLFADGATSVFAIIGPLSFVLLVTLLKDAIFDIMRHRQDKQINERKFPIMHINIDTKQIYWKLTKSQLIHVGDVILCRMDEEFPCDLIILATSSNDCTCRITTVNLDGENTLKTQYSLLQTQCIYEHYFNDSIYYTFNNQYIDNQLKSLFIKVYCQQPNDDFTHFDGYLTLLTNSCKQSLTLRNILYKGAKLKNTKWIIGLVVYTGNDTKLLLNSKTVKRKYSSRENSDKLKEKYVCPKLG</sequence>
<keyword evidence="5" id="KW-1185">Reference proteome</keyword>
<dbReference type="SUPFAM" id="SSF81665">
    <property type="entry name" value="Calcium ATPase, transmembrane domain M"/>
    <property type="match status" value="1"/>
</dbReference>
<reference evidence="4" key="1">
    <citation type="submission" date="2022-04" db="EMBL/GenBank/DDBJ databases">
        <authorList>
            <person name="Xu L."/>
            <person name="Lv Z."/>
        </authorList>
    </citation>
    <scope>NUCLEOTIDE SEQUENCE</scope>
    <source>
        <strain evidence="4">LV_2022a</strain>
    </source>
</reference>
<dbReference type="Proteomes" id="UP001292079">
    <property type="component" value="Unassembled WGS sequence"/>
</dbReference>
<feature type="domain" description="P-type ATPase N-terminal" evidence="3">
    <location>
        <begin position="48"/>
        <end position="92"/>
    </location>
</feature>
<comment type="caution">
    <text evidence="4">The sequence shown here is derived from an EMBL/GenBank/DDBJ whole genome shotgun (WGS) entry which is preliminary data.</text>
</comment>
<dbReference type="InterPro" id="IPR032631">
    <property type="entry name" value="P-type_ATPase_N"/>
</dbReference>
<reference evidence="4" key="2">
    <citation type="journal article" date="2023" name="Infect Dis Poverty">
        <title>Chromosome-scale genome of the human blood fluke Schistosoma mekongi and its implications for public health.</title>
        <authorList>
            <person name="Zhou M."/>
            <person name="Xu L."/>
            <person name="Xu D."/>
            <person name="Chen W."/>
            <person name="Khan J."/>
            <person name="Hu Y."/>
            <person name="Huang H."/>
            <person name="Wei H."/>
            <person name="Zhang Y."/>
            <person name="Chusongsang P."/>
            <person name="Tanasarnprasert K."/>
            <person name="Hu X."/>
            <person name="Limpanont Y."/>
            <person name="Lv Z."/>
        </authorList>
    </citation>
    <scope>NUCLEOTIDE SEQUENCE</scope>
    <source>
        <strain evidence="4">LV_2022a</strain>
    </source>
</reference>
<evidence type="ECO:0000256" key="2">
    <source>
        <dbReference type="SAM" id="Phobius"/>
    </source>
</evidence>
<dbReference type="GO" id="GO:0045332">
    <property type="term" value="P:phospholipid translocation"/>
    <property type="evidence" value="ECO:0007669"/>
    <property type="project" value="TreeGrafter"/>
</dbReference>
<feature type="transmembrane region" description="Helical" evidence="2">
    <location>
        <begin position="74"/>
        <end position="92"/>
    </location>
</feature>
<dbReference type="GO" id="GO:0005886">
    <property type="term" value="C:plasma membrane"/>
    <property type="evidence" value="ECO:0007669"/>
    <property type="project" value="TreeGrafter"/>
</dbReference>
<evidence type="ECO:0000313" key="5">
    <source>
        <dbReference type="Proteomes" id="UP001292079"/>
    </source>
</evidence>
<dbReference type="SUPFAM" id="SSF81653">
    <property type="entry name" value="Calcium ATPase, transduction domain A"/>
    <property type="match status" value="1"/>
</dbReference>
<dbReference type="Pfam" id="PF16209">
    <property type="entry name" value="PhoLip_ATPase_N"/>
    <property type="match status" value="1"/>
</dbReference>
<dbReference type="PANTHER" id="PTHR24092">
    <property type="entry name" value="PROBABLE PHOSPHOLIPID-TRANSPORTING ATPASE"/>
    <property type="match status" value="1"/>
</dbReference>
<dbReference type="AlphaFoldDB" id="A0AAE1ZFJ9"/>
<accession>A0AAE1ZFJ9</accession>
<keyword evidence="2" id="KW-0812">Transmembrane</keyword>
<dbReference type="EMBL" id="JALJAT010000002">
    <property type="protein sequence ID" value="KAK4472935.1"/>
    <property type="molecule type" value="Genomic_DNA"/>
</dbReference>
<keyword evidence="2" id="KW-0472">Membrane</keyword>
<dbReference type="GO" id="GO:0140326">
    <property type="term" value="F:ATPase-coupled intramembrane lipid transporter activity"/>
    <property type="evidence" value="ECO:0007669"/>
    <property type="project" value="TreeGrafter"/>
</dbReference>
<keyword evidence="2" id="KW-1133">Transmembrane helix</keyword>
<dbReference type="Gene3D" id="2.70.150.10">
    <property type="entry name" value="Calcium-transporting ATPase, cytoplasmic transduction domain A"/>
    <property type="match status" value="1"/>
</dbReference>
<proteinExistence type="predicted"/>
<dbReference type="InterPro" id="IPR008250">
    <property type="entry name" value="ATPase_P-typ_transduc_dom_A_sf"/>
</dbReference>
<dbReference type="InterPro" id="IPR023298">
    <property type="entry name" value="ATPase_P-typ_TM_dom_sf"/>
</dbReference>
<evidence type="ECO:0000256" key="1">
    <source>
        <dbReference type="SAM" id="MobiDB-lite"/>
    </source>
</evidence>
<protein>
    <recommendedName>
        <fullName evidence="3">P-type ATPase N-terminal domain-containing protein</fullName>
    </recommendedName>
</protein>
<feature type="compositionally biased region" description="Polar residues" evidence="1">
    <location>
        <begin position="9"/>
        <end position="21"/>
    </location>
</feature>
<gene>
    <name evidence="4" type="ORF">MN116_004139</name>
</gene>
<organism evidence="4 5">
    <name type="scientific">Schistosoma mekongi</name>
    <name type="common">Parasitic worm</name>
    <dbReference type="NCBI Taxonomy" id="38744"/>
    <lineage>
        <taxon>Eukaryota</taxon>
        <taxon>Metazoa</taxon>
        <taxon>Spiralia</taxon>
        <taxon>Lophotrochozoa</taxon>
        <taxon>Platyhelminthes</taxon>
        <taxon>Trematoda</taxon>
        <taxon>Digenea</taxon>
        <taxon>Strigeidida</taxon>
        <taxon>Schistosomatoidea</taxon>
        <taxon>Schistosomatidae</taxon>
        <taxon>Schistosoma</taxon>
    </lineage>
</organism>
<name>A0AAE1ZFJ9_SCHME</name>